<dbReference type="InParanoid" id="A0A5R8Q7F8"/>
<dbReference type="Gene3D" id="3.40.50.11790">
    <property type="match status" value="1"/>
</dbReference>
<evidence type="ECO:0000313" key="4">
    <source>
        <dbReference type="EMBL" id="TLG71374.1"/>
    </source>
</evidence>
<feature type="domain" description="Tail sheath protein C-terminal" evidence="3">
    <location>
        <begin position="333"/>
        <end position="430"/>
    </location>
</feature>
<keyword evidence="5" id="KW-1185">Reference proteome</keyword>
<proteinExistence type="inferred from homology"/>
<dbReference type="Gene3D" id="3.30.360.90">
    <property type="match status" value="1"/>
</dbReference>
<comment type="caution">
    <text evidence="4">The sequence shown here is derived from an EMBL/GenBank/DDBJ whole genome shotgun (WGS) entry which is preliminary data.</text>
</comment>
<evidence type="ECO:0000259" key="2">
    <source>
        <dbReference type="Pfam" id="PF17481"/>
    </source>
</evidence>
<comment type="similarity">
    <text evidence="1">Belongs to the myoviridae tail sheath protein family.</text>
</comment>
<dbReference type="InterPro" id="IPR035326">
    <property type="entry name" value="Beta_sandwich_Seath"/>
</dbReference>
<dbReference type="InterPro" id="IPR020287">
    <property type="entry name" value="Tail_sheath_C"/>
</dbReference>
<dbReference type="Pfam" id="PF17481">
    <property type="entry name" value="Phage_sheath_domII"/>
    <property type="match status" value="1"/>
</dbReference>
<evidence type="ECO:0000259" key="3">
    <source>
        <dbReference type="Pfam" id="PF17482"/>
    </source>
</evidence>
<protein>
    <submittedName>
        <fullName evidence="4">Uncharacterized protein</fullName>
    </submittedName>
</protein>
<feature type="domain" description="Phage tail sheath protein-like beta-sandwich" evidence="2">
    <location>
        <begin position="91"/>
        <end position="177"/>
    </location>
</feature>
<name>A0A5R8Q7F8_9FIRM</name>
<gene>
    <name evidence="4" type="ORF">FEZ08_10795</name>
</gene>
<dbReference type="Gene3D" id="3.30.1370.220">
    <property type="match status" value="1"/>
</dbReference>
<dbReference type="Proteomes" id="UP000306912">
    <property type="component" value="Unassembled WGS sequence"/>
</dbReference>
<dbReference type="FunCoup" id="A0A5R8Q7F8">
    <property type="interactions" value="13"/>
</dbReference>
<dbReference type="Gene3D" id="3.30.1490.360">
    <property type="match status" value="1"/>
</dbReference>
<dbReference type="OrthoDB" id="89060at2"/>
<sequence length="431" mass="46918">MAGGNFNSHNKQLPGAYINVRGVDTRTQKSPGIGTVAMPIQVDYGPEMEVIKVTVDTDFLALFGAPLEEIKPLYYALMNTSEVLACRVGRFGKKAKNTIGDIEFTAKYAGVGGNQISVGMETTASGVKVSTYFNGKTVDIQVVNAASEVKANKYVDVKLGSNEDLVDTAPALLAGGQNGQVQVADYVLFTSLLAELDYYVLVNTFQDQVLSNTFKEYILEERSRGNYVVLVLPSIGSYTEVNDPAITVVENGFGGLSQDVGAAFVAGAMAGAPLGKTLTYKVVPGVTEASGYTDDEKIDFLNKGRLIFIRSYDRVVILNDINSLTTYTEDLPEYFSKNSVIRTLDFLQRSIKYNFETNFIGKIQNDADGRGLLKQDILLVMQELLTAQAIENFREDDVQVLPGETKDSVICNIAIQVTDAVEKLYLTVNVG</sequence>
<evidence type="ECO:0000313" key="5">
    <source>
        <dbReference type="Proteomes" id="UP000306912"/>
    </source>
</evidence>
<reference evidence="4 5" key="1">
    <citation type="submission" date="2019-05" db="EMBL/GenBank/DDBJ databases">
        <title>Culicoidintestinum kansasii gen. nov., sp. nov. from the gastrointestinal tract of the biting midge, Culicoides sonorensis.</title>
        <authorList>
            <person name="Neupane S."/>
            <person name="Ghosh A."/>
            <person name="Gunther S."/>
            <person name="Martin K."/>
            <person name="Zurek L."/>
        </authorList>
    </citation>
    <scope>NUCLEOTIDE SEQUENCE [LARGE SCALE GENOMIC DNA]</scope>
    <source>
        <strain evidence="4 5">CS-1</strain>
    </source>
</reference>
<dbReference type="Pfam" id="PF17482">
    <property type="entry name" value="Phage_sheath_1C"/>
    <property type="match status" value="1"/>
</dbReference>
<accession>A0A5R8Q7F8</accession>
<dbReference type="EMBL" id="VBWP01000012">
    <property type="protein sequence ID" value="TLG71374.1"/>
    <property type="molecule type" value="Genomic_DNA"/>
</dbReference>
<evidence type="ECO:0000256" key="1">
    <source>
        <dbReference type="ARBA" id="ARBA00008005"/>
    </source>
</evidence>
<organism evidence="4 5">
    <name type="scientific">Culicoidibacter larvae</name>
    <dbReference type="NCBI Taxonomy" id="2579976"/>
    <lineage>
        <taxon>Bacteria</taxon>
        <taxon>Bacillati</taxon>
        <taxon>Bacillota</taxon>
        <taxon>Culicoidibacteria</taxon>
        <taxon>Culicoidibacterales</taxon>
        <taxon>Culicoidibacteraceae</taxon>
        <taxon>Culicoidibacter</taxon>
    </lineage>
</organism>
<dbReference type="RefSeq" id="WP_138192263.1">
    <property type="nucleotide sequence ID" value="NZ_VBWP01000012.1"/>
</dbReference>
<dbReference type="AlphaFoldDB" id="A0A5R8Q7F8"/>
<dbReference type="Gene3D" id="2.60.40.4290">
    <property type="match status" value="1"/>
</dbReference>